<evidence type="ECO:0000313" key="2">
    <source>
        <dbReference type="EMBL" id="BES80931.1"/>
    </source>
</evidence>
<name>A0ABN6ZSM8_9CREN</name>
<sequence>MTAMDALAALYTLLAALAALTVLAVLLSSQSGRRREDESVSTPGRGSASGWVEEPLHSGAPIGGASRVVEARLLEVLGSKKALPFEELEVYTRASREKVLQALRELERRGLVRVENGVVMFSEKGEKLVTRLREKALK</sequence>
<keyword evidence="3" id="KW-1185">Reference proteome</keyword>
<dbReference type="Proteomes" id="UP001341135">
    <property type="component" value="Chromosome"/>
</dbReference>
<accession>A0ABN6ZSM8</accession>
<gene>
    <name evidence="2" type="ORF">PABY_04980</name>
</gene>
<proteinExistence type="predicted"/>
<dbReference type="EMBL" id="AP028907">
    <property type="protein sequence ID" value="BES80931.1"/>
    <property type="molecule type" value="Genomic_DNA"/>
</dbReference>
<evidence type="ECO:0008006" key="4">
    <source>
        <dbReference type="Google" id="ProtNLM"/>
    </source>
</evidence>
<evidence type="ECO:0000313" key="3">
    <source>
        <dbReference type="Proteomes" id="UP001341135"/>
    </source>
</evidence>
<dbReference type="GeneID" id="89288532"/>
<reference evidence="2 3" key="1">
    <citation type="submission" date="2023-09" db="EMBL/GenBank/DDBJ databases">
        <title>Pyrofollis japonicus gen. nov. sp. nov., a novel member of the family Pyrodictiaceae isolated from the Iheya North hydrothermal field.</title>
        <authorList>
            <person name="Miyazaki U."/>
            <person name="Sanari M."/>
            <person name="Tame A."/>
            <person name="Kitajima M."/>
            <person name="Okamoto A."/>
            <person name="Sawayama S."/>
            <person name="Miyazaki J."/>
            <person name="Takai K."/>
            <person name="Nakagawa S."/>
        </authorList>
    </citation>
    <scope>NUCLEOTIDE SEQUENCE [LARGE SCALE GENOMIC DNA]</scope>
    <source>
        <strain evidence="2 3">AV2</strain>
    </source>
</reference>
<dbReference type="InterPro" id="IPR036390">
    <property type="entry name" value="WH_DNA-bd_sf"/>
</dbReference>
<protein>
    <recommendedName>
        <fullName evidence="4">HTH marR-type domain-containing protein</fullName>
    </recommendedName>
</protein>
<dbReference type="SUPFAM" id="SSF46785">
    <property type="entry name" value="Winged helix' DNA-binding domain"/>
    <property type="match status" value="1"/>
</dbReference>
<evidence type="ECO:0000256" key="1">
    <source>
        <dbReference type="SAM" id="MobiDB-lite"/>
    </source>
</evidence>
<dbReference type="RefSeq" id="WP_338251585.1">
    <property type="nucleotide sequence ID" value="NZ_AP028907.1"/>
</dbReference>
<feature type="region of interest" description="Disordered" evidence="1">
    <location>
        <begin position="33"/>
        <end position="62"/>
    </location>
</feature>
<organism evidence="2 3">
    <name type="scientific">Pyrodictium abyssi</name>
    <dbReference type="NCBI Taxonomy" id="54256"/>
    <lineage>
        <taxon>Archaea</taxon>
        <taxon>Thermoproteota</taxon>
        <taxon>Thermoprotei</taxon>
        <taxon>Desulfurococcales</taxon>
        <taxon>Pyrodictiaceae</taxon>
        <taxon>Pyrodictium</taxon>
    </lineage>
</organism>